<dbReference type="Proteomes" id="UP000031575">
    <property type="component" value="Unassembled WGS sequence"/>
</dbReference>
<name>A0A0C2J257_9PEZI</name>
<dbReference type="AlphaFoldDB" id="A0A0C2J257"/>
<protein>
    <submittedName>
        <fullName evidence="1">Uncharacterized protein</fullName>
    </submittedName>
</protein>
<dbReference type="EMBL" id="AWTV01000006">
    <property type="protein sequence ID" value="KIH93105.1"/>
    <property type="molecule type" value="Genomic_DNA"/>
</dbReference>
<gene>
    <name evidence="1" type="ORF">SPBR_03360</name>
</gene>
<proteinExistence type="predicted"/>
<dbReference type="HOGENOM" id="CLU_2279304_0_0_1"/>
<dbReference type="GeneID" id="63676583"/>
<evidence type="ECO:0000313" key="1">
    <source>
        <dbReference type="EMBL" id="KIH93105.1"/>
    </source>
</evidence>
<keyword evidence="2" id="KW-1185">Reference proteome</keyword>
<reference evidence="1 2" key="1">
    <citation type="journal article" date="2014" name="BMC Genomics">
        <title>Comparative genomics of the major fungal agents of human and animal Sporotrichosis: Sporothrix schenckii and Sporothrix brasiliensis.</title>
        <authorList>
            <person name="Teixeira M.M."/>
            <person name="de Almeida L.G."/>
            <person name="Kubitschek-Barreira P."/>
            <person name="Alves F.L."/>
            <person name="Kioshima E.S."/>
            <person name="Abadio A.K."/>
            <person name="Fernandes L."/>
            <person name="Derengowski L.S."/>
            <person name="Ferreira K.S."/>
            <person name="Souza R.C."/>
            <person name="Ruiz J.C."/>
            <person name="de Andrade N.C."/>
            <person name="Paes H.C."/>
            <person name="Nicola A.M."/>
            <person name="Albuquerque P."/>
            <person name="Gerber A.L."/>
            <person name="Martins V.P."/>
            <person name="Peconick L.D."/>
            <person name="Neto A.V."/>
            <person name="Chaucanez C.B."/>
            <person name="Silva P.A."/>
            <person name="Cunha O.L."/>
            <person name="de Oliveira F.F."/>
            <person name="dos Santos T.C."/>
            <person name="Barros A.L."/>
            <person name="Soares M.A."/>
            <person name="de Oliveira L.M."/>
            <person name="Marini M.M."/>
            <person name="Villalobos-Duno H."/>
            <person name="Cunha M.M."/>
            <person name="de Hoog S."/>
            <person name="da Silveira J.F."/>
            <person name="Henrissat B."/>
            <person name="Nino-Vega G.A."/>
            <person name="Cisalpino P.S."/>
            <person name="Mora-Montes H.M."/>
            <person name="Almeida S.R."/>
            <person name="Stajich J.E."/>
            <person name="Lopes-Bezerra L.M."/>
            <person name="Vasconcelos A.T."/>
            <person name="Felipe M.S."/>
        </authorList>
    </citation>
    <scope>NUCLEOTIDE SEQUENCE [LARGE SCALE GENOMIC DNA]</scope>
    <source>
        <strain evidence="1 2">5110</strain>
    </source>
</reference>
<organism evidence="1 2">
    <name type="scientific">Sporothrix brasiliensis 5110</name>
    <dbReference type="NCBI Taxonomy" id="1398154"/>
    <lineage>
        <taxon>Eukaryota</taxon>
        <taxon>Fungi</taxon>
        <taxon>Dikarya</taxon>
        <taxon>Ascomycota</taxon>
        <taxon>Pezizomycotina</taxon>
        <taxon>Sordariomycetes</taxon>
        <taxon>Sordariomycetidae</taxon>
        <taxon>Ophiostomatales</taxon>
        <taxon>Ophiostomataceae</taxon>
        <taxon>Sporothrix</taxon>
    </lineage>
</organism>
<accession>A0A0C2J257</accession>
<comment type="caution">
    <text evidence="1">The sequence shown here is derived from an EMBL/GenBank/DDBJ whole genome shotgun (WGS) entry which is preliminary data.</text>
</comment>
<dbReference type="VEuPathDB" id="FungiDB:SPBR_03360"/>
<sequence length="102" mass="10524">MLNVAVVSTGVYCVAVVAERELGLGSGGGIAPGGLAAPGIMMRNDNDDDNIIVLDHIPADVAGQSVGFLSGDALYNEPAVQVPMGIQFGGVYDVEHGNLQRW</sequence>
<dbReference type="RefSeq" id="XP_040621115.1">
    <property type="nucleotide sequence ID" value="XM_040761662.1"/>
</dbReference>
<evidence type="ECO:0000313" key="2">
    <source>
        <dbReference type="Proteomes" id="UP000031575"/>
    </source>
</evidence>